<dbReference type="Proteomes" id="UP000646946">
    <property type="component" value="Unassembled WGS sequence"/>
</dbReference>
<accession>A0A832USU2</accession>
<proteinExistence type="predicted"/>
<comment type="caution">
    <text evidence="2">The sequence shown here is derived from an EMBL/GenBank/DDBJ whole genome shotgun (WGS) entry which is preliminary data.</text>
</comment>
<dbReference type="AlphaFoldDB" id="A0A832USU2"/>
<feature type="region of interest" description="Disordered" evidence="1">
    <location>
        <begin position="90"/>
        <end position="109"/>
    </location>
</feature>
<sequence>MAKREFVIYARSFKEDTLGAMRLLILSLLDRTSEVFQKGEAEVEIRHKYYPHEGKKFGWWVITFRLDAGEEYIEMLKRFVHLAFKDEFSTTDEEGRATTPKIRFEEPGK</sequence>
<keyword evidence="3" id="KW-1185">Reference proteome</keyword>
<reference evidence="2 3" key="1">
    <citation type="journal article" name="Nat. Commun.">
        <title>Undinarchaeota illuminate DPANN phylogeny and the impact of gene transfer on archaeal evolution.</title>
        <authorList>
            <person name="Dombrowski N."/>
            <person name="Williams T.A."/>
            <person name="Sun J."/>
            <person name="Woodcroft B.J."/>
            <person name="Lee J.H."/>
            <person name="Minh B.Q."/>
            <person name="Rinke C."/>
            <person name="Spang A."/>
        </authorList>
    </citation>
    <scope>NUCLEOTIDE SEQUENCE [LARGE SCALE GENOMIC DNA]</scope>
    <source>
        <strain evidence="2">MAG_bin1129</strain>
    </source>
</reference>
<organism evidence="2 3">
    <name type="scientific">Candidatus Naiadarchaeum limnaeum</name>
    <dbReference type="NCBI Taxonomy" id="2756139"/>
    <lineage>
        <taxon>Archaea</taxon>
        <taxon>Candidatus Undinarchaeota</taxon>
        <taxon>Candidatus Undinarchaeia</taxon>
        <taxon>Candidatus Naiadarchaeales</taxon>
        <taxon>Candidatus Naiadarchaeaceae</taxon>
        <taxon>Candidatus Naiadarchaeum</taxon>
    </lineage>
</organism>
<evidence type="ECO:0000256" key="1">
    <source>
        <dbReference type="SAM" id="MobiDB-lite"/>
    </source>
</evidence>
<name>A0A832USU2_9ARCH</name>
<gene>
    <name evidence="2" type="ORF">H1016_04940</name>
</gene>
<evidence type="ECO:0000313" key="2">
    <source>
        <dbReference type="EMBL" id="HIK00857.1"/>
    </source>
</evidence>
<dbReference type="EMBL" id="DVAB01000040">
    <property type="protein sequence ID" value="HIK00857.1"/>
    <property type="molecule type" value="Genomic_DNA"/>
</dbReference>
<evidence type="ECO:0000313" key="3">
    <source>
        <dbReference type="Proteomes" id="UP000646946"/>
    </source>
</evidence>
<protein>
    <submittedName>
        <fullName evidence="2">Uncharacterized protein</fullName>
    </submittedName>
</protein>